<dbReference type="EMBL" id="KC246787">
    <property type="protein sequence ID" value="AHF24215.1"/>
    <property type="molecule type" value="Genomic_DNA"/>
</dbReference>
<organism evidence="1">
    <name type="scientific">uncultured bacterium Contig160</name>
    <dbReference type="NCBI Taxonomy" id="1393469"/>
    <lineage>
        <taxon>Bacteria</taxon>
        <taxon>environmental samples</taxon>
    </lineage>
</organism>
<dbReference type="AlphaFoldDB" id="W0FMJ6"/>
<evidence type="ECO:0000313" key="1">
    <source>
        <dbReference type="EMBL" id="AHF24215.1"/>
    </source>
</evidence>
<reference evidence="1" key="1">
    <citation type="journal article" date="2013" name="PLoS ONE">
        <title>Metagenomic insights into the carbohydrate-active enzymes carried by the microorganisms adhering to solid digesta in the rumen of cows.</title>
        <authorList>
            <person name="Wang L."/>
            <person name="Hatem A."/>
            <person name="Catalyurek U.V."/>
            <person name="Morrison M."/>
            <person name="Yu Z."/>
        </authorList>
    </citation>
    <scope>NUCLEOTIDE SEQUENCE</scope>
</reference>
<proteinExistence type="predicted"/>
<sequence length="77" mass="8335">MEQNNQPSLSLSLDEIKGIIQYPCCPKQNAVIALDAHGRVSVQCANCGRFLLIDNDRMTASITKPCKGVAARFKNAG</sequence>
<protein>
    <submittedName>
        <fullName evidence="1">Uncharacterized protein</fullName>
    </submittedName>
</protein>
<accession>W0FMJ6</accession>
<name>W0FMJ6_9BACT</name>